<organism evidence="1 2">
    <name type="scientific">Malus baccata</name>
    <name type="common">Siberian crab apple</name>
    <name type="synonym">Pyrus baccata</name>
    <dbReference type="NCBI Taxonomy" id="106549"/>
    <lineage>
        <taxon>Eukaryota</taxon>
        <taxon>Viridiplantae</taxon>
        <taxon>Streptophyta</taxon>
        <taxon>Embryophyta</taxon>
        <taxon>Tracheophyta</taxon>
        <taxon>Spermatophyta</taxon>
        <taxon>Magnoliopsida</taxon>
        <taxon>eudicotyledons</taxon>
        <taxon>Gunneridae</taxon>
        <taxon>Pentapetalae</taxon>
        <taxon>rosids</taxon>
        <taxon>fabids</taxon>
        <taxon>Rosales</taxon>
        <taxon>Rosaceae</taxon>
        <taxon>Amygdaloideae</taxon>
        <taxon>Maleae</taxon>
        <taxon>Malus</taxon>
    </lineage>
</organism>
<gene>
    <name evidence="1" type="ORF">C1H46_025249</name>
</gene>
<accession>A0A540LRS0</accession>
<comment type="caution">
    <text evidence="1">The sequence shown here is derived from an EMBL/GenBank/DDBJ whole genome shotgun (WGS) entry which is preliminary data.</text>
</comment>
<protein>
    <submittedName>
        <fullName evidence="1">Uncharacterized protein</fullName>
    </submittedName>
</protein>
<evidence type="ECO:0000313" key="2">
    <source>
        <dbReference type="Proteomes" id="UP000315295"/>
    </source>
</evidence>
<proteinExistence type="predicted"/>
<keyword evidence="2" id="KW-1185">Reference proteome</keyword>
<name>A0A540LRS0_MALBA</name>
<dbReference type="Proteomes" id="UP000315295">
    <property type="component" value="Unassembled WGS sequence"/>
</dbReference>
<evidence type="ECO:0000313" key="1">
    <source>
        <dbReference type="EMBL" id="TQD89204.1"/>
    </source>
</evidence>
<reference evidence="1 2" key="1">
    <citation type="journal article" date="2019" name="G3 (Bethesda)">
        <title>Sequencing of a Wild Apple (Malus baccata) Genome Unravels the Differences Between Cultivated and Wild Apple Species Regarding Disease Resistance and Cold Tolerance.</title>
        <authorList>
            <person name="Chen X."/>
        </authorList>
    </citation>
    <scope>NUCLEOTIDE SEQUENCE [LARGE SCALE GENOMIC DNA]</scope>
    <source>
        <strain evidence="2">cv. Shandingzi</strain>
        <tissue evidence="1">Leaves</tissue>
    </source>
</reference>
<dbReference type="EMBL" id="VIEB01000487">
    <property type="protein sequence ID" value="TQD89204.1"/>
    <property type="molecule type" value="Genomic_DNA"/>
</dbReference>
<dbReference type="AlphaFoldDB" id="A0A540LRS0"/>
<sequence>MNNYLTKSAARTERRSSGRDDNVLWISEDGKGSVKMAGNTKAGVLSSEIDKHIIHFLMSHDALSLSAVGR</sequence>